<dbReference type="SMART" id="SM00450">
    <property type="entry name" value="RHOD"/>
    <property type="match status" value="1"/>
</dbReference>
<accession>A0A850PBH1</accession>
<dbReference type="HAMAP" id="MF_00469">
    <property type="entry name" value="TrhO"/>
    <property type="match status" value="1"/>
</dbReference>
<dbReference type="RefSeq" id="WP_176612301.1">
    <property type="nucleotide sequence ID" value="NZ_JABXXR010000006.1"/>
</dbReference>
<dbReference type="PANTHER" id="PTHR43268:SF3">
    <property type="entry name" value="RHODANESE-LIKE DOMAIN-CONTAINING PROTEIN 7-RELATED"/>
    <property type="match status" value="1"/>
</dbReference>
<feature type="domain" description="Rhodanese" evidence="3">
    <location>
        <begin position="142"/>
        <end position="239"/>
    </location>
</feature>
<organism evidence="4 5">
    <name type="scientific">Ameyamaea chiangmaiensis</name>
    <dbReference type="NCBI Taxonomy" id="442969"/>
    <lineage>
        <taxon>Bacteria</taxon>
        <taxon>Pseudomonadati</taxon>
        <taxon>Pseudomonadota</taxon>
        <taxon>Alphaproteobacteria</taxon>
        <taxon>Acetobacterales</taxon>
        <taxon>Acetobacteraceae</taxon>
        <taxon>Ameyamaea</taxon>
    </lineage>
</organism>
<dbReference type="PROSITE" id="PS50206">
    <property type="entry name" value="RHODANESE_3"/>
    <property type="match status" value="1"/>
</dbReference>
<dbReference type="InterPro" id="IPR040503">
    <property type="entry name" value="TRHO_N"/>
</dbReference>
<comment type="catalytic activity">
    <reaction evidence="1">
        <text>uridine(34) in tRNA + AH2 + O2 = 5-hydroxyuridine(34) in tRNA + A + H2O</text>
        <dbReference type="Rhea" id="RHEA:64224"/>
        <dbReference type="Rhea" id="RHEA-COMP:11727"/>
        <dbReference type="Rhea" id="RHEA-COMP:13381"/>
        <dbReference type="ChEBI" id="CHEBI:13193"/>
        <dbReference type="ChEBI" id="CHEBI:15377"/>
        <dbReference type="ChEBI" id="CHEBI:15379"/>
        <dbReference type="ChEBI" id="CHEBI:17499"/>
        <dbReference type="ChEBI" id="CHEBI:65315"/>
        <dbReference type="ChEBI" id="CHEBI:136877"/>
    </reaction>
</comment>
<dbReference type="Pfam" id="PF17773">
    <property type="entry name" value="UPF0176_N"/>
    <property type="match status" value="1"/>
</dbReference>
<evidence type="ECO:0000313" key="5">
    <source>
        <dbReference type="Proteomes" id="UP000585665"/>
    </source>
</evidence>
<dbReference type="GO" id="GO:0016705">
    <property type="term" value="F:oxidoreductase activity, acting on paired donors, with incorporation or reduction of molecular oxygen"/>
    <property type="evidence" value="ECO:0007669"/>
    <property type="project" value="UniProtKB-UniRule"/>
</dbReference>
<dbReference type="CDD" id="cd01518">
    <property type="entry name" value="RHOD_YceA"/>
    <property type="match status" value="1"/>
</dbReference>
<comment type="function">
    <text evidence="1">Catalyzes oxygen-dependent 5-hydroxyuridine (ho5U) modification at position 34 in tRNAs.</text>
</comment>
<keyword evidence="1" id="KW-0560">Oxidoreductase</keyword>
<keyword evidence="4" id="KW-0808">Transferase</keyword>
<dbReference type="AlphaFoldDB" id="A0A850PBH1"/>
<dbReference type="InterPro" id="IPR020936">
    <property type="entry name" value="TrhO"/>
</dbReference>
<feature type="compositionally biased region" description="Basic and acidic residues" evidence="2">
    <location>
        <begin position="300"/>
        <end position="310"/>
    </location>
</feature>
<protein>
    <recommendedName>
        <fullName evidence="1">tRNA uridine(34) hydroxylase</fullName>
        <ecNumber evidence="1">1.14.-.-</ecNumber>
    </recommendedName>
    <alternativeName>
        <fullName evidence="1">tRNA hydroxylation protein O</fullName>
    </alternativeName>
</protein>
<dbReference type="InterPro" id="IPR036873">
    <property type="entry name" value="Rhodanese-like_dom_sf"/>
</dbReference>
<sequence>MPPSSPIPACSEAPESNTADLPVRIAALYRFAPFNDCDGYRASLQAVCGAHGVRGILLVAPEGINGTIAGSDDAIEAVLGHIRTLPGCSTLEVKYARAAALPFLRMKVRIKREIVSMDAPGLDPAREGGILVEPEAWNTLISEPGTILIDTRNDYEVAIGSFAGAIDPHTQRFRDFPDWFRANRERLLSTPDTKIAMFCTGGIRCEKATAFLRAEGVGNVFHLHGGILNYFEKVPASESLWQGECFVFDQRVAVTHDLKPGTHTVCHACRAPLSHEDQKSPLYRPGESCPHCHAARTNEQRARYAERERQVQLARSRGATHLGQVGSDKDDID</sequence>
<dbReference type="GO" id="GO:0006400">
    <property type="term" value="P:tRNA modification"/>
    <property type="evidence" value="ECO:0007669"/>
    <property type="project" value="UniProtKB-UniRule"/>
</dbReference>
<dbReference type="Gene3D" id="3.40.250.10">
    <property type="entry name" value="Rhodanese-like domain"/>
    <property type="match status" value="1"/>
</dbReference>
<evidence type="ECO:0000256" key="2">
    <source>
        <dbReference type="SAM" id="MobiDB-lite"/>
    </source>
</evidence>
<dbReference type="EC" id="1.14.-.-" evidence="1"/>
<comment type="caution">
    <text evidence="4">The sequence shown here is derived from an EMBL/GenBank/DDBJ whole genome shotgun (WGS) entry which is preliminary data.</text>
</comment>
<gene>
    <name evidence="1" type="primary">trhO</name>
    <name evidence="4" type="ORF">HUK82_01705</name>
</gene>
<name>A0A850PBH1_9PROT</name>
<feature type="region of interest" description="Disordered" evidence="2">
    <location>
        <begin position="300"/>
        <end position="333"/>
    </location>
</feature>
<dbReference type="EMBL" id="JABXXR010000006">
    <property type="protein sequence ID" value="NVN39282.1"/>
    <property type="molecule type" value="Genomic_DNA"/>
</dbReference>
<dbReference type="InterPro" id="IPR001763">
    <property type="entry name" value="Rhodanese-like_dom"/>
</dbReference>
<dbReference type="Pfam" id="PF00581">
    <property type="entry name" value="Rhodanese"/>
    <property type="match status" value="1"/>
</dbReference>
<evidence type="ECO:0000259" key="3">
    <source>
        <dbReference type="PROSITE" id="PS50206"/>
    </source>
</evidence>
<dbReference type="GO" id="GO:0016740">
    <property type="term" value="F:transferase activity"/>
    <property type="evidence" value="ECO:0007669"/>
    <property type="project" value="UniProtKB-KW"/>
</dbReference>
<dbReference type="NCBIfam" id="NF001136">
    <property type="entry name" value="PRK00142.1-4"/>
    <property type="match status" value="1"/>
</dbReference>
<keyword evidence="5" id="KW-1185">Reference proteome</keyword>
<dbReference type="Proteomes" id="UP000585665">
    <property type="component" value="Unassembled WGS sequence"/>
</dbReference>
<keyword evidence="1" id="KW-0819">tRNA processing</keyword>
<evidence type="ECO:0000256" key="1">
    <source>
        <dbReference type="HAMAP-Rule" id="MF_00469"/>
    </source>
</evidence>
<reference evidence="4 5" key="1">
    <citation type="submission" date="2020-06" db="EMBL/GenBank/DDBJ databases">
        <title>Description of novel acetic acid bacteria.</title>
        <authorList>
            <person name="Sombolestani A."/>
        </authorList>
    </citation>
    <scope>NUCLEOTIDE SEQUENCE [LARGE SCALE GENOMIC DNA]</scope>
    <source>
        <strain evidence="4 5">LMG 27010</strain>
    </source>
</reference>
<dbReference type="Gene3D" id="3.30.70.100">
    <property type="match status" value="1"/>
</dbReference>
<comment type="similarity">
    <text evidence="1">Belongs to the TrhO family.</text>
</comment>
<proteinExistence type="inferred from homology"/>
<dbReference type="SUPFAM" id="SSF52821">
    <property type="entry name" value="Rhodanese/Cell cycle control phosphatase"/>
    <property type="match status" value="1"/>
</dbReference>
<dbReference type="PANTHER" id="PTHR43268">
    <property type="entry name" value="THIOSULFATE SULFURTRANSFERASE/RHODANESE-LIKE DOMAIN-CONTAINING PROTEIN 2"/>
    <property type="match status" value="1"/>
</dbReference>
<evidence type="ECO:0000313" key="4">
    <source>
        <dbReference type="EMBL" id="NVN39282.1"/>
    </source>
</evidence>